<proteinExistence type="predicted"/>
<feature type="domain" description="HTH tetR-type" evidence="5">
    <location>
        <begin position="1"/>
        <end position="59"/>
    </location>
</feature>
<evidence type="ECO:0000313" key="6">
    <source>
        <dbReference type="EMBL" id="QMW23523.1"/>
    </source>
</evidence>
<dbReference type="PRINTS" id="PR00455">
    <property type="entry name" value="HTHTETR"/>
</dbReference>
<evidence type="ECO:0000256" key="1">
    <source>
        <dbReference type="ARBA" id="ARBA00023015"/>
    </source>
</evidence>
<evidence type="ECO:0000259" key="5">
    <source>
        <dbReference type="PROSITE" id="PS50977"/>
    </source>
</evidence>
<dbReference type="Gene3D" id="1.10.10.60">
    <property type="entry name" value="Homeodomain-like"/>
    <property type="match status" value="1"/>
</dbReference>
<name>A0A7G5IJI1_9SPHN</name>
<dbReference type="PROSITE" id="PS50977">
    <property type="entry name" value="HTH_TETR_2"/>
    <property type="match status" value="1"/>
</dbReference>
<dbReference type="PANTHER" id="PTHR30055">
    <property type="entry name" value="HTH-TYPE TRANSCRIPTIONAL REGULATOR RUTR"/>
    <property type="match status" value="1"/>
</dbReference>
<keyword evidence="3" id="KW-0804">Transcription</keyword>
<accession>A0A7G5IJI1</accession>
<dbReference type="GO" id="GO:0003700">
    <property type="term" value="F:DNA-binding transcription factor activity"/>
    <property type="evidence" value="ECO:0007669"/>
    <property type="project" value="TreeGrafter"/>
</dbReference>
<dbReference type="KEGG" id="sand:H3309_03215"/>
<evidence type="ECO:0000313" key="7">
    <source>
        <dbReference type="Proteomes" id="UP000515292"/>
    </source>
</evidence>
<organism evidence="6 7">
    <name type="scientific">Sandaracinobacteroides saxicola</name>
    <dbReference type="NCBI Taxonomy" id="2759707"/>
    <lineage>
        <taxon>Bacteria</taxon>
        <taxon>Pseudomonadati</taxon>
        <taxon>Pseudomonadota</taxon>
        <taxon>Alphaproteobacteria</taxon>
        <taxon>Sphingomonadales</taxon>
        <taxon>Sphingosinicellaceae</taxon>
        <taxon>Sandaracinobacteroides</taxon>
    </lineage>
</organism>
<sequence length="197" mass="21935">MRERLLAAAAECFANYGFERTRVADIVALAHTSHGNFYRHFADKSAILLAVLEGLYREISARTSREPGAGRVPTEADLIRRNIAFFHLYADHRHLLRVAREAAAAGDAGGFLDFWLQIRGIFAERNTAWLTRLRADGLIDAGIDPALTAEALGSMGEQLAYVQVGLARVRPRPEQLDDLGRVCGRIWYRTLFAKAPD</sequence>
<gene>
    <name evidence="6" type="ORF">H3309_03215</name>
</gene>
<dbReference type="InterPro" id="IPR001647">
    <property type="entry name" value="HTH_TetR"/>
</dbReference>
<feature type="DNA-binding region" description="H-T-H motif" evidence="4">
    <location>
        <begin position="22"/>
        <end position="41"/>
    </location>
</feature>
<dbReference type="Gene3D" id="1.10.357.10">
    <property type="entry name" value="Tetracycline Repressor, domain 2"/>
    <property type="match status" value="1"/>
</dbReference>
<keyword evidence="1" id="KW-0805">Transcription regulation</keyword>
<dbReference type="InterPro" id="IPR050109">
    <property type="entry name" value="HTH-type_TetR-like_transc_reg"/>
</dbReference>
<dbReference type="GO" id="GO:0000976">
    <property type="term" value="F:transcription cis-regulatory region binding"/>
    <property type="evidence" value="ECO:0007669"/>
    <property type="project" value="TreeGrafter"/>
</dbReference>
<dbReference type="PANTHER" id="PTHR30055:SF234">
    <property type="entry name" value="HTH-TYPE TRANSCRIPTIONAL REGULATOR BETI"/>
    <property type="match status" value="1"/>
</dbReference>
<dbReference type="RefSeq" id="WP_182297346.1">
    <property type="nucleotide sequence ID" value="NZ_CP059851.1"/>
</dbReference>
<dbReference type="Pfam" id="PF00440">
    <property type="entry name" value="TetR_N"/>
    <property type="match status" value="1"/>
</dbReference>
<dbReference type="EMBL" id="CP059851">
    <property type="protein sequence ID" value="QMW23523.1"/>
    <property type="molecule type" value="Genomic_DNA"/>
</dbReference>
<dbReference type="InterPro" id="IPR009057">
    <property type="entry name" value="Homeodomain-like_sf"/>
</dbReference>
<evidence type="ECO:0000256" key="2">
    <source>
        <dbReference type="ARBA" id="ARBA00023125"/>
    </source>
</evidence>
<dbReference type="AlphaFoldDB" id="A0A7G5IJI1"/>
<protein>
    <submittedName>
        <fullName evidence="6">TetR/AcrR family transcriptional regulator</fullName>
    </submittedName>
</protein>
<dbReference type="SUPFAM" id="SSF46689">
    <property type="entry name" value="Homeodomain-like"/>
    <property type="match status" value="1"/>
</dbReference>
<keyword evidence="7" id="KW-1185">Reference proteome</keyword>
<dbReference type="Proteomes" id="UP000515292">
    <property type="component" value="Chromosome"/>
</dbReference>
<dbReference type="InterPro" id="IPR036271">
    <property type="entry name" value="Tet_transcr_reg_TetR-rel_C_sf"/>
</dbReference>
<evidence type="ECO:0000256" key="4">
    <source>
        <dbReference type="PROSITE-ProRule" id="PRU00335"/>
    </source>
</evidence>
<evidence type="ECO:0000256" key="3">
    <source>
        <dbReference type="ARBA" id="ARBA00023163"/>
    </source>
</evidence>
<dbReference type="SUPFAM" id="SSF48498">
    <property type="entry name" value="Tetracyclin repressor-like, C-terminal domain"/>
    <property type="match status" value="1"/>
</dbReference>
<keyword evidence="2 4" id="KW-0238">DNA-binding</keyword>
<reference evidence="6 7" key="1">
    <citation type="submission" date="2020-07" db="EMBL/GenBank/DDBJ databases">
        <title>Complete genome sequence for Sandaracinobacter sp. M6.</title>
        <authorList>
            <person name="Tang Y."/>
            <person name="Liu Q."/>
            <person name="Guo Z."/>
            <person name="Lei P."/>
            <person name="Huang B."/>
        </authorList>
    </citation>
    <scope>NUCLEOTIDE SEQUENCE [LARGE SCALE GENOMIC DNA]</scope>
    <source>
        <strain evidence="6 7">M6</strain>
    </source>
</reference>